<dbReference type="Proteomes" id="UP000243591">
    <property type="component" value="Chromosome"/>
</dbReference>
<evidence type="ECO:0000313" key="1">
    <source>
        <dbReference type="EMBL" id="ATF25177.1"/>
    </source>
</evidence>
<keyword evidence="3" id="KW-1185">Reference proteome</keyword>
<reference evidence="4" key="3">
    <citation type="submission" date="2018-04" db="EMBL/GenBank/DDBJ databases">
        <authorList>
            <person name="Illikoud N."/>
        </authorList>
    </citation>
    <scope>NUCLEOTIDE SEQUENCE [LARGE SCALE GENOMIC DNA]</scope>
</reference>
<dbReference type="EMBL" id="CP023483">
    <property type="protein sequence ID" value="ATF25177.1"/>
    <property type="molecule type" value="Genomic_DNA"/>
</dbReference>
<dbReference type="Gene3D" id="3.30.1380.20">
    <property type="entry name" value="Trafficking protein particle complex subunit 3"/>
    <property type="match status" value="1"/>
</dbReference>
<evidence type="ECO:0000313" key="3">
    <source>
        <dbReference type="Proteomes" id="UP000243591"/>
    </source>
</evidence>
<dbReference type="Pfam" id="PF10702">
    <property type="entry name" value="DUF2507"/>
    <property type="match status" value="1"/>
</dbReference>
<proteinExistence type="predicted"/>
<dbReference type="SUPFAM" id="SSF111126">
    <property type="entry name" value="Ligand-binding domain in the NO signalling and Golgi transport"/>
    <property type="match status" value="1"/>
</dbReference>
<reference evidence="2" key="2">
    <citation type="submission" date="2018-04" db="EMBL/GenBank/DDBJ databases">
        <authorList>
            <person name="Go L.Y."/>
            <person name="Mitchell J.A."/>
        </authorList>
    </citation>
    <scope>NUCLEOTIDE SEQUENCE</scope>
    <source>
        <strain evidence="2">BSAS1 3</strain>
    </source>
</reference>
<dbReference type="RefSeq" id="WP_069125268.1">
    <property type="nucleotide sequence ID" value="NZ_CBCPKC010000002.1"/>
</dbReference>
<evidence type="ECO:0000313" key="2">
    <source>
        <dbReference type="EMBL" id="SPP26548.1"/>
    </source>
</evidence>
<accession>A0A1D2LT86</accession>
<sequence>MTESNTTPSSTLGYELMRHFVLPDLLGHEASGLLYLLGKNLGRKFTMSSIPELQIFFNEAGWGTLTVEKEKKDTCHFILSGDPVEKAFALNTEHSFNLEAGFLAANFASQTGFYTEATEEINHKKSTVILIVKWDRKEYDANASIDSTEEDSISN</sequence>
<dbReference type="OrthoDB" id="2965348at2"/>
<dbReference type="Proteomes" id="UP000270190">
    <property type="component" value="Unassembled WGS sequence"/>
</dbReference>
<dbReference type="InterPro" id="IPR019642">
    <property type="entry name" value="DUF2507"/>
</dbReference>
<dbReference type="AlphaFoldDB" id="A0A1D2LT86"/>
<protein>
    <submittedName>
        <fullName evidence="1">DUF2507 domain-containing protein</fullName>
    </submittedName>
</protein>
<name>A0A1D2LT86_BROTH</name>
<reference evidence="1 3" key="1">
    <citation type="submission" date="2017-09" db="EMBL/GenBank/DDBJ databases">
        <title>Complete Genome Sequences of Two Strains of the Meat Spoilage Bacterium Brochothrix thermosphacta Isolated from Ground Chicken.</title>
        <authorList>
            <person name="Paoli G.C."/>
            <person name="Wijey C."/>
            <person name="Chen C.-Y."/>
            <person name="Nguyen L."/>
            <person name="Yan X."/>
            <person name="Irwin P.L."/>
        </authorList>
    </citation>
    <scope>NUCLEOTIDE SEQUENCE [LARGE SCALE GENOMIC DNA]</scope>
    <source>
        <strain evidence="1 3">BI</strain>
    </source>
</reference>
<evidence type="ECO:0000313" key="4">
    <source>
        <dbReference type="Proteomes" id="UP000270190"/>
    </source>
</evidence>
<dbReference type="EMBL" id="OUNC01000002">
    <property type="protein sequence ID" value="SPP26548.1"/>
    <property type="molecule type" value="Genomic_DNA"/>
</dbReference>
<dbReference type="STRING" id="2756.BFR44_01995"/>
<gene>
    <name evidence="2" type="ORF">BTBSAS_100017</name>
    <name evidence="1" type="ORF">CNY62_01580</name>
</gene>
<dbReference type="KEGG" id="bths:CNY62_01580"/>
<organism evidence="1 3">
    <name type="scientific">Brochothrix thermosphacta</name>
    <name type="common">Microbacterium thermosphactum</name>
    <dbReference type="NCBI Taxonomy" id="2756"/>
    <lineage>
        <taxon>Bacteria</taxon>
        <taxon>Bacillati</taxon>
        <taxon>Bacillota</taxon>
        <taxon>Bacilli</taxon>
        <taxon>Bacillales</taxon>
        <taxon>Listeriaceae</taxon>
        <taxon>Brochothrix</taxon>
    </lineage>
</organism>
<dbReference type="GeneID" id="66538222"/>
<dbReference type="InterPro" id="IPR024096">
    <property type="entry name" value="NO_sig/Golgi_transp_ligand-bd"/>
</dbReference>